<accession>A0AAU9PDH7</accession>
<protein>
    <submittedName>
        <fullName evidence="2">Uncharacterized protein</fullName>
    </submittedName>
</protein>
<proteinExistence type="predicted"/>
<dbReference type="EMBL" id="CAKMRJ010005634">
    <property type="protein sequence ID" value="CAH1448342.1"/>
    <property type="molecule type" value="Genomic_DNA"/>
</dbReference>
<keyword evidence="3" id="KW-1185">Reference proteome</keyword>
<reference evidence="2 3" key="1">
    <citation type="submission" date="2022-01" db="EMBL/GenBank/DDBJ databases">
        <authorList>
            <person name="Xiong W."/>
            <person name="Schranz E."/>
        </authorList>
    </citation>
    <scope>NUCLEOTIDE SEQUENCE [LARGE SCALE GENOMIC DNA]</scope>
</reference>
<sequence length="308" mass="35537">MQPSLRGRPILPTTHPPHPVTRSKPTNYPDPTLESTRNSDPYPNHLRPNLIPPLTRRTPLPYPPCASRQRLYPTEHTLRHLPFSGRRLSPPLVLTKIFKIFVSHRRFKRFNLSGQIQAWGAILANFFLGFNTRICPHPDGITDASSYPHNHFSWLNHVKEPVYILPNPSISAFSTNEPESWFLPEELHDDDDEMQVDDSNAGSPFEAEDHHDLPIRQLPPPYAQPSGSHFQPQQEYHSYQQHNEPDPEHEFPLDIYSQLASLRLQGNRNTAAIRHIEEQQARANNYMEDLWSHFRPDDGYPPRGPPPP</sequence>
<dbReference type="AlphaFoldDB" id="A0AAU9PDH7"/>
<feature type="region of interest" description="Disordered" evidence="1">
    <location>
        <begin position="192"/>
        <end position="249"/>
    </location>
</feature>
<evidence type="ECO:0000313" key="3">
    <source>
        <dbReference type="Proteomes" id="UP001157418"/>
    </source>
</evidence>
<comment type="caution">
    <text evidence="2">The sequence shown here is derived from an EMBL/GenBank/DDBJ whole genome shotgun (WGS) entry which is preliminary data.</text>
</comment>
<organism evidence="2 3">
    <name type="scientific">Lactuca virosa</name>
    <dbReference type="NCBI Taxonomy" id="75947"/>
    <lineage>
        <taxon>Eukaryota</taxon>
        <taxon>Viridiplantae</taxon>
        <taxon>Streptophyta</taxon>
        <taxon>Embryophyta</taxon>
        <taxon>Tracheophyta</taxon>
        <taxon>Spermatophyta</taxon>
        <taxon>Magnoliopsida</taxon>
        <taxon>eudicotyledons</taxon>
        <taxon>Gunneridae</taxon>
        <taxon>Pentapetalae</taxon>
        <taxon>asterids</taxon>
        <taxon>campanulids</taxon>
        <taxon>Asterales</taxon>
        <taxon>Asteraceae</taxon>
        <taxon>Cichorioideae</taxon>
        <taxon>Cichorieae</taxon>
        <taxon>Lactucinae</taxon>
        <taxon>Lactuca</taxon>
    </lineage>
</organism>
<dbReference type="Proteomes" id="UP001157418">
    <property type="component" value="Unassembled WGS sequence"/>
</dbReference>
<evidence type="ECO:0000313" key="2">
    <source>
        <dbReference type="EMBL" id="CAH1448342.1"/>
    </source>
</evidence>
<feature type="compositionally biased region" description="Polar residues" evidence="1">
    <location>
        <begin position="225"/>
        <end position="242"/>
    </location>
</feature>
<feature type="region of interest" description="Disordered" evidence="1">
    <location>
        <begin position="289"/>
        <end position="308"/>
    </location>
</feature>
<evidence type="ECO:0000256" key="1">
    <source>
        <dbReference type="SAM" id="MobiDB-lite"/>
    </source>
</evidence>
<feature type="region of interest" description="Disordered" evidence="1">
    <location>
        <begin position="1"/>
        <end position="50"/>
    </location>
</feature>
<name>A0AAU9PDH7_9ASTR</name>
<feature type="compositionally biased region" description="Basic and acidic residues" evidence="1">
    <location>
        <begin position="290"/>
        <end position="300"/>
    </location>
</feature>
<gene>
    <name evidence="2" type="ORF">LVIROSA_LOCUS33896</name>
</gene>